<evidence type="ECO:0000313" key="2">
    <source>
        <dbReference type="EMBL" id="ARO13658.1"/>
    </source>
</evidence>
<feature type="chain" id="PRO_5012709826" description="Peptidase inhibitor I78 family protein" evidence="1">
    <location>
        <begin position="20"/>
        <end position="96"/>
    </location>
</feature>
<evidence type="ECO:0008006" key="4">
    <source>
        <dbReference type="Google" id="ProtNLM"/>
    </source>
</evidence>
<accession>A0A1W6NWL6</accession>
<dbReference type="AlphaFoldDB" id="A0A1W6NWL6"/>
<dbReference type="EMBL" id="CP019937">
    <property type="protein sequence ID" value="ARO13658.1"/>
    <property type="molecule type" value="Genomic_DNA"/>
</dbReference>
<gene>
    <name evidence="2" type="ORF">BVG79_00300</name>
</gene>
<dbReference type="KEGG" id="kro:BVG79_00300"/>
<dbReference type="STRING" id="92947.BVG79_00300"/>
<dbReference type="Gene3D" id="3.30.10.10">
    <property type="entry name" value="Trypsin Inhibitor V, subunit A"/>
    <property type="match status" value="1"/>
</dbReference>
<dbReference type="PROSITE" id="PS51257">
    <property type="entry name" value="PROKAR_LIPOPROTEIN"/>
    <property type="match status" value="1"/>
</dbReference>
<sequence>MKHTRFLLIFPLLAACAQATPPQPSGPTVPDAASDTCGGAAYGYLIGQKANALERVLIMRQVRIIHPDTMVTMDHRPARLNFTINADGLIARISCG</sequence>
<protein>
    <recommendedName>
        <fullName evidence="4">Peptidase inhibitor I78 family protein</fullName>
    </recommendedName>
</protein>
<dbReference type="Pfam" id="PF11720">
    <property type="entry name" value="Inhibitor_I78"/>
    <property type="match status" value="1"/>
</dbReference>
<keyword evidence="1" id="KW-0732">Signal</keyword>
<proteinExistence type="predicted"/>
<dbReference type="OrthoDB" id="8724542at2"/>
<reference evidence="2 3" key="1">
    <citation type="submission" date="2017-02" db="EMBL/GenBank/DDBJ databases">
        <title>Ketogulonicigenium robustum SPU B003 Genome sequencing and assembly.</title>
        <authorList>
            <person name="Li Y."/>
            <person name="Liu L."/>
            <person name="Wang C."/>
            <person name="Zhang M."/>
            <person name="Zhang T."/>
            <person name="Zhang Y."/>
        </authorList>
    </citation>
    <scope>NUCLEOTIDE SEQUENCE [LARGE SCALE GENOMIC DNA]</scope>
    <source>
        <strain evidence="2 3">SPU_B003</strain>
    </source>
</reference>
<dbReference type="Proteomes" id="UP000242447">
    <property type="component" value="Chromosome"/>
</dbReference>
<keyword evidence="3" id="KW-1185">Reference proteome</keyword>
<dbReference type="InterPro" id="IPR021719">
    <property type="entry name" value="Prot_inh_I78"/>
</dbReference>
<evidence type="ECO:0000256" key="1">
    <source>
        <dbReference type="SAM" id="SignalP"/>
    </source>
</evidence>
<feature type="signal peptide" evidence="1">
    <location>
        <begin position="1"/>
        <end position="19"/>
    </location>
</feature>
<evidence type="ECO:0000313" key="3">
    <source>
        <dbReference type="Proteomes" id="UP000242447"/>
    </source>
</evidence>
<dbReference type="RefSeq" id="WP_085787180.1">
    <property type="nucleotide sequence ID" value="NZ_CP019937.1"/>
</dbReference>
<name>A0A1W6NWL6_9RHOB</name>
<organism evidence="2 3">
    <name type="scientific">Ketogulonicigenium robustum</name>
    <dbReference type="NCBI Taxonomy" id="92947"/>
    <lineage>
        <taxon>Bacteria</taxon>
        <taxon>Pseudomonadati</taxon>
        <taxon>Pseudomonadota</taxon>
        <taxon>Alphaproteobacteria</taxon>
        <taxon>Rhodobacterales</taxon>
        <taxon>Roseobacteraceae</taxon>
        <taxon>Ketogulonicigenium</taxon>
    </lineage>
</organism>